<dbReference type="Proteomes" id="UP001176940">
    <property type="component" value="Unassembled WGS sequence"/>
</dbReference>
<comment type="caution">
    <text evidence="1">The sequence shown here is derived from an EMBL/GenBank/DDBJ whole genome shotgun (WGS) entry which is preliminary data.</text>
</comment>
<evidence type="ECO:0008006" key="3">
    <source>
        <dbReference type="Google" id="ProtNLM"/>
    </source>
</evidence>
<evidence type="ECO:0000313" key="2">
    <source>
        <dbReference type="Proteomes" id="UP001176940"/>
    </source>
</evidence>
<reference evidence="1" key="1">
    <citation type="submission" date="2023-07" db="EMBL/GenBank/DDBJ databases">
        <authorList>
            <person name="Stuckert A."/>
        </authorList>
    </citation>
    <scope>NUCLEOTIDE SEQUENCE</scope>
</reference>
<evidence type="ECO:0000313" key="1">
    <source>
        <dbReference type="EMBL" id="CAJ0961870.1"/>
    </source>
</evidence>
<dbReference type="EMBL" id="CAUEEQ010053659">
    <property type="protein sequence ID" value="CAJ0961870.1"/>
    <property type="molecule type" value="Genomic_DNA"/>
</dbReference>
<gene>
    <name evidence="1" type="ORF">RIMI_LOCUS17965936</name>
</gene>
<protein>
    <recommendedName>
        <fullName evidence="3">GIY-YIG domain-containing protein</fullName>
    </recommendedName>
</protein>
<sequence>MFSASPLPQIRFFMRILPTYHLRSKGYQSGNFCVFDAFAQGKKISTPKRRILLQDFYNVAIMKKTIRRGLVRAKKTPRNTLLYNNSTRMKKENDQVRLITGYHNKWFQFRRIIEKHWSVLQTDPVLKQILPSKPSIVAKRSTNIQDILVHSHCVPIRKNKGPSHDLIGFFPCGRCKACANCVKAKKFSNFDGSRVYEIRTFLLCGSKGVIYHSTCPCGKIYIGLTTRELKIRVREHCLDIIKAKTVNDITSLKTLPRHYMKFHNCDPSLMKVKAIDTVNMGPRGGDLAKKLAQVESRWIYRLGTLAPQGLNENLGFGAFL</sequence>
<dbReference type="PANTHER" id="PTHR21301:SF13">
    <property type="match status" value="1"/>
</dbReference>
<organism evidence="1 2">
    <name type="scientific">Ranitomeya imitator</name>
    <name type="common">mimic poison frog</name>
    <dbReference type="NCBI Taxonomy" id="111125"/>
    <lineage>
        <taxon>Eukaryota</taxon>
        <taxon>Metazoa</taxon>
        <taxon>Chordata</taxon>
        <taxon>Craniata</taxon>
        <taxon>Vertebrata</taxon>
        <taxon>Euteleostomi</taxon>
        <taxon>Amphibia</taxon>
        <taxon>Batrachia</taxon>
        <taxon>Anura</taxon>
        <taxon>Neobatrachia</taxon>
        <taxon>Hyloidea</taxon>
        <taxon>Dendrobatidae</taxon>
        <taxon>Dendrobatinae</taxon>
        <taxon>Ranitomeya</taxon>
    </lineage>
</organism>
<name>A0ABN9M9E8_9NEOB</name>
<keyword evidence="2" id="KW-1185">Reference proteome</keyword>
<proteinExistence type="predicted"/>
<dbReference type="PANTHER" id="PTHR21301">
    <property type="entry name" value="REVERSE TRANSCRIPTASE"/>
    <property type="match status" value="1"/>
</dbReference>
<accession>A0ABN9M9E8</accession>